<comment type="caution">
    <text evidence="1">The sequence shown here is derived from an EMBL/GenBank/DDBJ whole genome shotgun (WGS) entry which is preliminary data.</text>
</comment>
<name>A6G3E5_9BACT</name>
<gene>
    <name evidence="1" type="ORF">PPSIR1_21029</name>
</gene>
<evidence type="ECO:0000313" key="2">
    <source>
        <dbReference type="Proteomes" id="UP000005801"/>
    </source>
</evidence>
<organism evidence="1 2">
    <name type="scientific">Plesiocystis pacifica SIR-1</name>
    <dbReference type="NCBI Taxonomy" id="391625"/>
    <lineage>
        <taxon>Bacteria</taxon>
        <taxon>Pseudomonadati</taxon>
        <taxon>Myxococcota</taxon>
        <taxon>Polyangia</taxon>
        <taxon>Nannocystales</taxon>
        <taxon>Nannocystaceae</taxon>
        <taxon>Plesiocystis</taxon>
    </lineage>
</organism>
<reference evidence="1 2" key="1">
    <citation type="submission" date="2007-06" db="EMBL/GenBank/DDBJ databases">
        <authorList>
            <person name="Shimkets L."/>
            <person name="Ferriera S."/>
            <person name="Johnson J."/>
            <person name="Kravitz S."/>
            <person name="Beeson K."/>
            <person name="Sutton G."/>
            <person name="Rogers Y.-H."/>
            <person name="Friedman R."/>
            <person name="Frazier M."/>
            <person name="Venter J.C."/>
        </authorList>
    </citation>
    <scope>NUCLEOTIDE SEQUENCE [LARGE SCALE GENOMIC DNA]</scope>
    <source>
        <strain evidence="1 2">SIR-1</strain>
    </source>
</reference>
<dbReference type="AlphaFoldDB" id="A6G3E5"/>
<accession>A6G3E5</accession>
<proteinExistence type="predicted"/>
<keyword evidence="2" id="KW-1185">Reference proteome</keyword>
<protein>
    <submittedName>
        <fullName evidence="1">Uncharacterized protein</fullName>
    </submittedName>
</protein>
<dbReference type="EMBL" id="ABCS01000018">
    <property type="protein sequence ID" value="EDM79552.1"/>
    <property type="molecule type" value="Genomic_DNA"/>
</dbReference>
<evidence type="ECO:0000313" key="1">
    <source>
        <dbReference type="EMBL" id="EDM79552.1"/>
    </source>
</evidence>
<dbReference type="Proteomes" id="UP000005801">
    <property type="component" value="Unassembled WGS sequence"/>
</dbReference>
<sequence>MMSTLFMGLELGERDLARELVDLILSRPTEEQELSFQVLCALFRQLDRRKQPSERARKTHDSPTR</sequence>